<dbReference type="GO" id="GO:0070180">
    <property type="term" value="F:large ribosomal subunit rRNA binding"/>
    <property type="evidence" value="ECO:0007669"/>
    <property type="project" value="UniProtKB-UniRule"/>
</dbReference>
<keyword evidence="3 5" id="KW-0687">Ribonucleoprotein</keyword>
<keyword evidence="5" id="KW-0694">RNA-binding</keyword>
<evidence type="ECO:0000256" key="3">
    <source>
        <dbReference type="ARBA" id="ARBA00023274"/>
    </source>
</evidence>
<reference evidence="6" key="1">
    <citation type="journal article" date="2020" name="mSystems">
        <title>Genome- and Community-Level Interaction Insights into Carbon Utilization and Element Cycling Functions of Hydrothermarchaeota in Hydrothermal Sediment.</title>
        <authorList>
            <person name="Zhou Z."/>
            <person name="Liu Y."/>
            <person name="Xu W."/>
            <person name="Pan J."/>
            <person name="Luo Z.H."/>
            <person name="Li M."/>
        </authorList>
    </citation>
    <scope>NUCLEOTIDE SEQUENCE [LARGE SCALE GENOMIC DNA]</scope>
    <source>
        <strain evidence="6">HyVt-237</strain>
    </source>
</reference>
<keyword evidence="2 5" id="KW-0689">Ribosomal protein</keyword>
<proteinExistence type="inferred from homology"/>
<evidence type="ECO:0000313" key="6">
    <source>
        <dbReference type="EMBL" id="HDM90009.1"/>
    </source>
</evidence>
<name>A0A7C1BDB3_UNCW3</name>
<dbReference type="InterPro" id="IPR043141">
    <property type="entry name" value="Ribosomal_uL10-like_sf"/>
</dbReference>
<dbReference type="PANTHER" id="PTHR11560">
    <property type="entry name" value="39S RIBOSOMAL PROTEIN L10, MITOCHONDRIAL"/>
    <property type="match status" value="1"/>
</dbReference>
<dbReference type="Pfam" id="PF00466">
    <property type="entry name" value="Ribosomal_L10"/>
    <property type="match status" value="1"/>
</dbReference>
<dbReference type="GO" id="GO:0005840">
    <property type="term" value="C:ribosome"/>
    <property type="evidence" value="ECO:0007669"/>
    <property type="project" value="UniProtKB-KW"/>
</dbReference>
<dbReference type="InterPro" id="IPR001790">
    <property type="entry name" value="Ribosomal_uL10"/>
</dbReference>
<gene>
    <name evidence="5" type="primary">rplJ</name>
    <name evidence="6" type="ORF">ENG67_02240</name>
</gene>
<dbReference type="Gene3D" id="6.10.250.290">
    <property type="match status" value="1"/>
</dbReference>
<dbReference type="EMBL" id="DRBW01000082">
    <property type="protein sequence ID" value="HDM90009.1"/>
    <property type="molecule type" value="Genomic_DNA"/>
</dbReference>
<comment type="subunit">
    <text evidence="5">Part of the ribosomal stalk of the 50S ribosomal subunit. The N-terminus interacts with L11 and the large rRNA to form the base of the stalk. The C-terminus forms an elongated spine to which L12 dimers bind in a sequential fashion forming a multimeric L10(L12)X complex.</text>
</comment>
<sequence length="174" mass="19784">MPKPEKVKKVEELKEMLKEAKGLYFADFTGLTVPEITELRRRMRERNVVFKVVKNTLMRIALDELGYSEIKEMVVGPNAIVISYEDPIESIKILYNFRKEFEKGDIKVGYIEGMVLGKEDLEKLAKLPGKDELRAKVVGALSGPLYTLVLSLNGLLNKLVWTLEAIKKAKEEGK</sequence>
<dbReference type="HAMAP" id="MF_00362">
    <property type="entry name" value="Ribosomal_uL10"/>
    <property type="match status" value="1"/>
</dbReference>
<dbReference type="AlphaFoldDB" id="A0A7C1BDB3"/>
<evidence type="ECO:0000256" key="1">
    <source>
        <dbReference type="ARBA" id="ARBA00008889"/>
    </source>
</evidence>
<protein>
    <recommendedName>
        <fullName evidence="4 5">Large ribosomal subunit protein uL10</fullName>
    </recommendedName>
</protein>
<dbReference type="InterPro" id="IPR022973">
    <property type="entry name" value="Ribosomal_uL10_bac"/>
</dbReference>
<dbReference type="GO" id="GO:0006412">
    <property type="term" value="P:translation"/>
    <property type="evidence" value="ECO:0007669"/>
    <property type="project" value="UniProtKB-UniRule"/>
</dbReference>
<evidence type="ECO:0000256" key="4">
    <source>
        <dbReference type="ARBA" id="ARBA00035202"/>
    </source>
</evidence>
<accession>A0A7C1BDB3</accession>
<dbReference type="NCBIfam" id="NF000955">
    <property type="entry name" value="PRK00099.1-1"/>
    <property type="match status" value="1"/>
</dbReference>
<dbReference type="Gene3D" id="3.30.70.1730">
    <property type="match status" value="1"/>
</dbReference>
<comment type="function">
    <text evidence="5">Forms part of the ribosomal stalk, playing a central role in the interaction of the ribosome with GTP-bound translation factors.</text>
</comment>
<evidence type="ECO:0000256" key="5">
    <source>
        <dbReference type="HAMAP-Rule" id="MF_00362"/>
    </source>
</evidence>
<comment type="similarity">
    <text evidence="1 5">Belongs to the universal ribosomal protein uL10 family.</text>
</comment>
<dbReference type="Proteomes" id="UP000885931">
    <property type="component" value="Unassembled WGS sequence"/>
</dbReference>
<comment type="caution">
    <text evidence="6">The sequence shown here is derived from an EMBL/GenBank/DDBJ whole genome shotgun (WGS) entry which is preliminary data.</text>
</comment>
<keyword evidence="5" id="KW-0699">rRNA-binding</keyword>
<dbReference type="InterPro" id="IPR047865">
    <property type="entry name" value="Ribosomal_uL10_bac_type"/>
</dbReference>
<evidence type="ECO:0000256" key="2">
    <source>
        <dbReference type="ARBA" id="ARBA00022980"/>
    </source>
</evidence>
<dbReference type="CDD" id="cd05797">
    <property type="entry name" value="Ribosomal_L10"/>
    <property type="match status" value="1"/>
</dbReference>
<dbReference type="GO" id="GO:1990904">
    <property type="term" value="C:ribonucleoprotein complex"/>
    <property type="evidence" value="ECO:0007669"/>
    <property type="project" value="UniProtKB-KW"/>
</dbReference>
<organism evidence="6">
    <name type="scientific">candidate division WOR-3 bacterium</name>
    <dbReference type="NCBI Taxonomy" id="2052148"/>
    <lineage>
        <taxon>Bacteria</taxon>
        <taxon>Bacteria division WOR-3</taxon>
    </lineage>
</organism>
<dbReference type="SUPFAM" id="SSF160369">
    <property type="entry name" value="Ribosomal protein L10-like"/>
    <property type="match status" value="1"/>
</dbReference>